<dbReference type="Gene3D" id="3.90.25.10">
    <property type="entry name" value="UDP-galactose 4-epimerase, domain 1"/>
    <property type="match status" value="1"/>
</dbReference>
<gene>
    <name evidence="1" type="ORF">GTC6_18708</name>
</gene>
<dbReference type="Proteomes" id="UP000013569">
    <property type="component" value="Unassembled WGS sequence"/>
</dbReference>
<proteinExistence type="predicted"/>
<comment type="caution">
    <text evidence="1">The sequence shown here is derived from an EMBL/GenBank/DDBJ whole genome shotgun (WGS) entry which is preliminary data.</text>
</comment>
<name>R7Y573_9ACTN</name>
<protein>
    <submittedName>
        <fullName evidence="1">dTDP-D-glucose 4,6-dehydratase</fullName>
    </submittedName>
</protein>
<dbReference type="EMBL" id="AQPW01000029">
    <property type="protein sequence ID" value="EON31176.1"/>
    <property type="molecule type" value="Genomic_DNA"/>
</dbReference>
<dbReference type="InterPro" id="IPR036291">
    <property type="entry name" value="NAD(P)-bd_dom_sf"/>
</dbReference>
<reference evidence="1 2" key="1">
    <citation type="journal article" date="2013" name="Genome Announc.">
        <title>Draft Genome Sequence of a Benzothiophene-Desulfurizing Bacterium, Gordona terrae Strain C-6.</title>
        <authorList>
            <person name="Wang W."/>
            <person name="Ma T."/>
            <person name="Ren Y."/>
            <person name="Li G."/>
        </authorList>
    </citation>
    <scope>NUCLEOTIDE SEQUENCE [LARGE SCALE GENOMIC DNA]</scope>
    <source>
        <strain evidence="1 2">C-6</strain>
    </source>
</reference>
<organism evidence="1 2">
    <name type="scientific">Gordonia terrae C-6</name>
    <dbReference type="NCBI Taxonomy" id="1316928"/>
    <lineage>
        <taxon>Bacteria</taxon>
        <taxon>Bacillati</taxon>
        <taxon>Actinomycetota</taxon>
        <taxon>Actinomycetes</taxon>
        <taxon>Mycobacteriales</taxon>
        <taxon>Gordoniaceae</taxon>
        <taxon>Gordonia</taxon>
    </lineage>
</organism>
<evidence type="ECO:0000313" key="1">
    <source>
        <dbReference type="EMBL" id="EON31176.1"/>
    </source>
</evidence>
<feature type="non-terminal residue" evidence="1">
    <location>
        <position position="1"/>
    </location>
</feature>
<dbReference type="AlphaFoldDB" id="R7Y573"/>
<evidence type="ECO:0000313" key="2">
    <source>
        <dbReference type="Proteomes" id="UP000013569"/>
    </source>
</evidence>
<dbReference type="SUPFAM" id="SSF51735">
    <property type="entry name" value="NAD(P)-binding Rossmann-fold domains"/>
    <property type="match status" value="1"/>
</dbReference>
<sequence>RLRTELGWTPAYLDFRAGLAATIDWYRDHPAWWQPAKEAVEQKYATTERITG</sequence>
<accession>R7Y573</accession>